<dbReference type="EMBL" id="JBFCZG010000001">
    <property type="protein sequence ID" value="KAL3427729.1"/>
    <property type="molecule type" value="Genomic_DNA"/>
</dbReference>
<name>A0ABR4PWJ8_9HELO</name>
<keyword evidence="2" id="KW-1185">Reference proteome</keyword>
<dbReference type="Proteomes" id="UP001629113">
    <property type="component" value="Unassembled WGS sequence"/>
</dbReference>
<proteinExistence type="predicted"/>
<gene>
    <name evidence="1" type="ORF">PVAG01_01238</name>
</gene>
<reference evidence="1 2" key="1">
    <citation type="submission" date="2024-06" db="EMBL/GenBank/DDBJ databases">
        <title>Complete genome of Phlyctema vagabunda strain 19-DSS-EL-015.</title>
        <authorList>
            <person name="Fiorenzani C."/>
        </authorList>
    </citation>
    <scope>NUCLEOTIDE SEQUENCE [LARGE SCALE GENOMIC DNA]</scope>
    <source>
        <strain evidence="1 2">19-DSS-EL-015</strain>
    </source>
</reference>
<protein>
    <submittedName>
        <fullName evidence="1">Uncharacterized protein</fullName>
    </submittedName>
</protein>
<sequence length="281" mass="32274">MLRRPFPQVVGSMDKEDSAVAFIKEEHESFGDRDTGMADDGFESVTRDDSNRRYFAGDILAALLLRGRLQGAVYNVFMQLCDRGVCSLSALEHPLIWNQIPERGTCLAWIYRMLSLFNHMDPDWTDGEKVKWGISKHIRWVQYISPIQWLAAMVGRSFTSLSAVFDIVSSSAQLGKLDVARFQEMIKSHQPNPAWKADPDLMRAPKHYGCGTFASWLPENVDASILQEGHDRAAQYLGERFYARLRLAEMHYTKYFGVSKEESYADTQQGEQHVYYWRTEP</sequence>
<evidence type="ECO:0000313" key="1">
    <source>
        <dbReference type="EMBL" id="KAL3427729.1"/>
    </source>
</evidence>
<accession>A0ABR4PWJ8</accession>
<organism evidence="1 2">
    <name type="scientific">Phlyctema vagabunda</name>
    <dbReference type="NCBI Taxonomy" id="108571"/>
    <lineage>
        <taxon>Eukaryota</taxon>
        <taxon>Fungi</taxon>
        <taxon>Dikarya</taxon>
        <taxon>Ascomycota</taxon>
        <taxon>Pezizomycotina</taxon>
        <taxon>Leotiomycetes</taxon>
        <taxon>Helotiales</taxon>
        <taxon>Dermateaceae</taxon>
        <taxon>Phlyctema</taxon>
    </lineage>
</organism>
<evidence type="ECO:0000313" key="2">
    <source>
        <dbReference type="Proteomes" id="UP001629113"/>
    </source>
</evidence>
<comment type="caution">
    <text evidence="1">The sequence shown here is derived from an EMBL/GenBank/DDBJ whole genome shotgun (WGS) entry which is preliminary data.</text>
</comment>